<accession>X0ZZ75</accession>
<protein>
    <recommendedName>
        <fullName evidence="2">DNA mismatch repair proteins mutS family domain-containing protein</fullName>
    </recommendedName>
</protein>
<proteinExistence type="predicted"/>
<evidence type="ECO:0008006" key="2">
    <source>
        <dbReference type="Google" id="ProtNLM"/>
    </source>
</evidence>
<sequence length="231" mass="27422">DIPWEHKIYSVVSIVFYFFSIYQNSIVCYRFYKNFTSIHNDLFLMRDYLNTTITNMNLMEQYCCKYSTYKPFLESIYPHKELCIRFKNKLECITPLEMKKITTKCNQIGEIMKYFYEIHNNKEIEHTINFSLGFNAYMEHLNGFNNLRREKFINKCTFVNTKMKLENAFFPYLLENNPVKNTISLNKNIAITGPNASGKTTILKSILFNLILSQSFGYGFYSKAKIPLYSH</sequence>
<dbReference type="SUPFAM" id="SSF52540">
    <property type="entry name" value="P-loop containing nucleoside triphosphate hydrolases"/>
    <property type="match status" value="1"/>
</dbReference>
<feature type="non-terminal residue" evidence="1">
    <location>
        <position position="231"/>
    </location>
</feature>
<dbReference type="EMBL" id="BARS01052447">
    <property type="protein sequence ID" value="GAG53326.1"/>
    <property type="molecule type" value="Genomic_DNA"/>
</dbReference>
<evidence type="ECO:0000313" key="1">
    <source>
        <dbReference type="EMBL" id="GAG53326.1"/>
    </source>
</evidence>
<name>X0ZZ75_9ZZZZ</name>
<organism evidence="1">
    <name type="scientific">marine sediment metagenome</name>
    <dbReference type="NCBI Taxonomy" id="412755"/>
    <lineage>
        <taxon>unclassified sequences</taxon>
        <taxon>metagenomes</taxon>
        <taxon>ecological metagenomes</taxon>
    </lineage>
</organism>
<gene>
    <name evidence="1" type="ORF">S01H1_77976</name>
</gene>
<dbReference type="Gene3D" id="3.40.50.300">
    <property type="entry name" value="P-loop containing nucleotide triphosphate hydrolases"/>
    <property type="match status" value="1"/>
</dbReference>
<dbReference type="AlphaFoldDB" id="X0ZZ75"/>
<comment type="caution">
    <text evidence="1">The sequence shown here is derived from an EMBL/GenBank/DDBJ whole genome shotgun (WGS) entry which is preliminary data.</text>
</comment>
<dbReference type="InterPro" id="IPR027417">
    <property type="entry name" value="P-loop_NTPase"/>
</dbReference>
<feature type="non-terminal residue" evidence="1">
    <location>
        <position position="1"/>
    </location>
</feature>
<reference evidence="1" key="1">
    <citation type="journal article" date="2014" name="Front. Microbiol.">
        <title>High frequency of phylogenetically diverse reductive dehalogenase-homologous genes in deep subseafloor sedimentary metagenomes.</title>
        <authorList>
            <person name="Kawai M."/>
            <person name="Futagami T."/>
            <person name="Toyoda A."/>
            <person name="Takaki Y."/>
            <person name="Nishi S."/>
            <person name="Hori S."/>
            <person name="Arai W."/>
            <person name="Tsubouchi T."/>
            <person name="Morono Y."/>
            <person name="Uchiyama I."/>
            <person name="Ito T."/>
            <person name="Fujiyama A."/>
            <person name="Inagaki F."/>
            <person name="Takami H."/>
        </authorList>
    </citation>
    <scope>NUCLEOTIDE SEQUENCE</scope>
    <source>
        <strain evidence="1">Expedition CK06-06</strain>
    </source>
</reference>